<dbReference type="PANTHER" id="PTHR10885">
    <property type="entry name" value="ISOPENTENYL-DIPHOSPHATE DELTA-ISOMERASE"/>
    <property type="match status" value="1"/>
</dbReference>
<organism evidence="2 3">
    <name type="scientific">Pseudodesulfovibrio nedwellii</name>
    <dbReference type="NCBI Taxonomy" id="2973072"/>
    <lineage>
        <taxon>Bacteria</taxon>
        <taxon>Pseudomonadati</taxon>
        <taxon>Thermodesulfobacteriota</taxon>
        <taxon>Desulfovibrionia</taxon>
        <taxon>Desulfovibrionales</taxon>
        <taxon>Desulfovibrionaceae</taxon>
    </lineage>
</organism>
<dbReference type="InterPro" id="IPR000086">
    <property type="entry name" value="NUDIX_hydrolase_dom"/>
</dbReference>
<dbReference type="Proteomes" id="UP001317742">
    <property type="component" value="Chromosome"/>
</dbReference>
<dbReference type="RefSeq" id="WP_281762099.1">
    <property type="nucleotide sequence ID" value="NZ_AP026709.1"/>
</dbReference>
<accession>A0ABM8AXE0</accession>
<protein>
    <recommendedName>
        <fullName evidence="1">Nudix hydrolase domain-containing protein</fullName>
    </recommendedName>
</protein>
<sequence length="179" mass="20673">MIFNKKPLEPTQDNQPIEVVDEHNRPLAVLSKTTVHRQLLKHRSVQVIVLNPDGKIFLQKRDNNKPFFPGRWDISARTHPRAGESTYEAGLRALKDELNLEVDHLHFWMEIPAGPETGFEHITLYTVPKNTQPVIPNTDEVSEGFYYSQEEMTCLVKEFKELLTPNLVILWETGLMTNI</sequence>
<gene>
    <name evidence="2" type="ORF">SYK_05370</name>
</gene>
<dbReference type="SUPFAM" id="SSF55811">
    <property type="entry name" value="Nudix"/>
    <property type="match status" value="1"/>
</dbReference>
<feature type="domain" description="Nudix hydrolase" evidence="1">
    <location>
        <begin position="40"/>
        <end position="169"/>
    </location>
</feature>
<proteinExistence type="predicted"/>
<dbReference type="CDD" id="cd04692">
    <property type="entry name" value="NUDIX_Hydrolase"/>
    <property type="match status" value="1"/>
</dbReference>
<evidence type="ECO:0000313" key="3">
    <source>
        <dbReference type="Proteomes" id="UP001317742"/>
    </source>
</evidence>
<dbReference type="Pfam" id="PF00293">
    <property type="entry name" value="NUDIX"/>
    <property type="match status" value="1"/>
</dbReference>
<evidence type="ECO:0000259" key="1">
    <source>
        <dbReference type="PROSITE" id="PS51462"/>
    </source>
</evidence>
<dbReference type="Gene3D" id="3.90.79.10">
    <property type="entry name" value="Nucleoside Triphosphate Pyrophosphohydrolase"/>
    <property type="match status" value="1"/>
</dbReference>
<keyword evidence="3" id="KW-1185">Reference proteome</keyword>
<dbReference type="PROSITE" id="PS51462">
    <property type="entry name" value="NUDIX"/>
    <property type="match status" value="1"/>
</dbReference>
<dbReference type="EMBL" id="AP026709">
    <property type="protein sequence ID" value="BDQ36177.1"/>
    <property type="molecule type" value="Genomic_DNA"/>
</dbReference>
<name>A0ABM8AXE0_9BACT</name>
<dbReference type="InterPro" id="IPR015797">
    <property type="entry name" value="NUDIX_hydrolase-like_dom_sf"/>
</dbReference>
<reference evidence="2 3" key="1">
    <citation type="submission" date="2022-08" db="EMBL/GenBank/DDBJ databases">
        <title>Genome Sequence of the sulphate-reducing bacterium, Pseudodesulfovibrio sp. SYK.</title>
        <authorList>
            <person name="Kondo R."/>
            <person name="Kataoka T."/>
        </authorList>
    </citation>
    <scope>NUCLEOTIDE SEQUENCE [LARGE SCALE GENOMIC DNA]</scope>
    <source>
        <strain evidence="2 3">SYK</strain>
    </source>
</reference>
<evidence type="ECO:0000313" key="2">
    <source>
        <dbReference type="EMBL" id="BDQ36177.1"/>
    </source>
</evidence>
<dbReference type="PANTHER" id="PTHR10885:SF0">
    <property type="entry name" value="ISOPENTENYL-DIPHOSPHATE DELTA-ISOMERASE"/>
    <property type="match status" value="1"/>
</dbReference>